<dbReference type="PROSITE" id="PS51180">
    <property type="entry name" value="BRO1"/>
    <property type="match status" value="1"/>
</dbReference>
<keyword evidence="4" id="KW-1185">Reference proteome</keyword>
<evidence type="ECO:0000313" key="3">
    <source>
        <dbReference type="EMBL" id="KAH7416056.1"/>
    </source>
</evidence>
<evidence type="ECO:0000259" key="2">
    <source>
        <dbReference type="PROSITE" id="PS51180"/>
    </source>
</evidence>
<proteinExistence type="inferred from homology"/>
<dbReference type="PANTHER" id="PTHR23032:SF20">
    <property type="entry name" value="ENDOSOMAL TARGETING BRO1-LIKE DOMAIN-CONTAINING PROTEIN"/>
    <property type="match status" value="1"/>
</dbReference>
<name>A0A8T2T964_CERRI</name>
<dbReference type="Gene3D" id="1.25.40.280">
    <property type="entry name" value="alix/aip1 like domains"/>
    <property type="match status" value="1"/>
</dbReference>
<comment type="caution">
    <text evidence="3">The sequence shown here is derived from an EMBL/GenBank/DDBJ whole genome shotgun (WGS) entry which is preliminary data.</text>
</comment>
<dbReference type="Pfam" id="PF03097">
    <property type="entry name" value="BRO1"/>
    <property type="match status" value="1"/>
</dbReference>
<dbReference type="OMA" id="WHEKIPS"/>
<accession>A0A8T2T964</accession>
<dbReference type="InterPro" id="IPR004328">
    <property type="entry name" value="BRO1_dom"/>
</dbReference>
<dbReference type="OrthoDB" id="10266451at2759"/>
<dbReference type="InterPro" id="IPR038898">
    <property type="entry name" value="BROX"/>
</dbReference>
<dbReference type="AlphaFoldDB" id="A0A8T2T964"/>
<gene>
    <name evidence="3" type="ORF">KP509_14G073100</name>
</gene>
<dbReference type="Proteomes" id="UP000825935">
    <property type="component" value="Chromosome 14"/>
</dbReference>
<protein>
    <recommendedName>
        <fullName evidence="2">BRO1 domain-containing protein</fullName>
    </recommendedName>
</protein>
<dbReference type="PANTHER" id="PTHR23032">
    <property type="entry name" value="BRO1 DOMAIN-CONTAINING PROTEIN BROX"/>
    <property type="match status" value="1"/>
</dbReference>
<comment type="similarity">
    <text evidence="1">Belongs to the BROX family.</text>
</comment>
<evidence type="ECO:0000313" key="4">
    <source>
        <dbReference type="Proteomes" id="UP000825935"/>
    </source>
</evidence>
<dbReference type="SMART" id="SM01041">
    <property type="entry name" value="BRO1"/>
    <property type="match status" value="1"/>
</dbReference>
<reference evidence="3" key="1">
    <citation type="submission" date="2021-08" db="EMBL/GenBank/DDBJ databases">
        <title>WGS assembly of Ceratopteris richardii.</title>
        <authorList>
            <person name="Marchant D.B."/>
            <person name="Chen G."/>
            <person name="Jenkins J."/>
            <person name="Shu S."/>
            <person name="Leebens-Mack J."/>
            <person name="Grimwood J."/>
            <person name="Schmutz J."/>
            <person name="Soltis P."/>
            <person name="Soltis D."/>
            <person name="Chen Z.-H."/>
        </authorList>
    </citation>
    <scope>NUCLEOTIDE SEQUENCE</scope>
    <source>
        <strain evidence="3">Whitten #5841</strain>
        <tissue evidence="3">Leaf</tissue>
    </source>
</reference>
<feature type="domain" description="BRO1" evidence="2">
    <location>
        <begin position="1"/>
        <end position="379"/>
    </location>
</feature>
<dbReference type="InterPro" id="IPR038499">
    <property type="entry name" value="BRO1_sf"/>
</dbReference>
<organism evidence="3 4">
    <name type="scientific">Ceratopteris richardii</name>
    <name type="common">Triangle waterfern</name>
    <dbReference type="NCBI Taxonomy" id="49495"/>
    <lineage>
        <taxon>Eukaryota</taxon>
        <taxon>Viridiplantae</taxon>
        <taxon>Streptophyta</taxon>
        <taxon>Embryophyta</taxon>
        <taxon>Tracheophyta</taxon>
        <taxon>Polypodiopsida</taxon>
        <taxon>Polypodiidae</taxon>
        <taxon>Polypodiales</taxon>
        <taxon>Pteridineae</taxon>
        <taxon>Pteridaceae</taxon>
        <taxon>Parkerioideae</taxon>
        <taxon>Ceratopteris</taxon>
    </lineage>
</organism>
<evidence type="ECO:0000256" key="1">
    <source>
        <dbReference type="ARBA" id="ARBA00008901"/>
    </source>
</evidence>
<dbReference type="EMBL" id="CM035419">
    <property type="protein sequence ID" value="KAH7416056.1"/>
    <property type="molecule type" value="Genomic_DNA"/>
</dbReference>
<dbReference type="CDD" id="cd09247">
    <property type="entry name" value="BRO1_Alix_like_2"/>
    <property type="match status" value="1"/>
</dbReference>
<sequence length="380" mass="43347">MLLHYHDPVKLKTKKVIYEDAYYARDSGTLEQLKELTIRRRSIEDFLHGSNQLTPAIAREMAGGISSPILQDLQKVERYIPLLQNLMFRVESLDNNAKVSQWTSDLRIRWTSVLTTSGPFGLTALKYYRVDNLRFELALILFLYGGLLRERALEVISTDLVEAATLFRKAAGVYQHMAHDVLPMLQGQQPSERIPECESAMATVMSLICLAEAQAVIVQKAEEKATSGSLLAKLHYGVVQFLEEANGLLQSHSTIFLDLSEKFKRFINTCMILHEGRSQIYIANEFKKQEKLGVAVGVLRYAANKFQGRTPGGEESWKSIFKQEADRLGDLLRKCEHQNDFIWREKPARVDELPILEGKKIVSPIDYQLPKLDRDLIFVF</sequence>